<name>A0AAE1Z0T9_9LAMI</name>
<dbReference type="Proteomes" id="UP001293254">
    <property type="component" value="Unassembled WGS sequence"/>
</dbReference>
<evidence type="ECO:0000256" key="4">
    <source>
        <dbReference type="ARBA" id="ARBA00022729"/>
    </source>
</evidence>
<keyword evidence="13" id="KW-1185">Reference proteome</keyword>
<keyword evidence="9" id="KW-0812">Transmembrane</keyword>
<dbReference type="InterPro" id="IPR044788">
    <property type="entry name" value="X8_dom_prot"/>
</dbReference>
<dbReference type="GO" id="GO:0098552">
    <property type="term" value="C:side of membrane"/>
    <property type="evidence" value="ECO:0007669"/>
    <property type="project" value="UniProtKB-KW"/>
</dbReference>
<gene>
    <name evidence="12" type="ORF">Salat_0356400</name>
</gene>
<evidence type="ECO:0000313" key="13">
    <source>
        <dbReference type="Proteomes" id="UP001293254"/>
    </source>
</evidence>
<keyword evidence="9" id="KW-1133">Transmembrane helix</keyword>
<dbReference type="EMBL" id="JACGWO010000001">
    <property type="protein sequence ID" value="KAK4440215.1"/>
    <property type="molecule type" value="Genomic_DNA"/>
</dbReference>
<evidence type="ECO:0000259" key="11">
    <source>
        <dbReference type="SMART" id="SM00768"/>
    </source>
</evidence>
<dbReference type="AlphaFoldDB" id="A0AAE1Z0T9"/>
<evidence type="ECO:0000313" key="12">
    <source>
        <dbReference type="EMBL" id="KAK4440215.1"/>
    </source>
</evidence>
<reference evidence="12" key="2">
    <citation type="journal article" date="2024" name="Plant">
        <title>Genomic evolution and insights into agronomic trait innovations of Sesamum species.</title>
        <authorList>
            <person name="Miao H."/>
            <person name="Wang L."/>
            <person name="Qu L."/>
            <person name="Liu H."/>
            <person name="Sun Y."/>
            <person name="Le M."/>
            <person name="Wang Q."/>
            <person name="Wei S."/>
            <person name="Zheng Y."/>
            <person name="Lin W."/>
            <person name="Duan Y."/>
            <person name="Cao H."/>
            <person name="Xiong S."/>
            <person name="Wang X."/>
            <person name="Wei L."/>
            <person name="Li C."/>
            <person name="Ma Q."/>
            <person name="Ju M."/>
            <person name="Zhao R."/>
            <person name="Li G."/>
            <person name="Mu C."/>
            <person name="Tian Q."/>
            <person name="Mei H."/>
            <person name="Zhang T."/>
            <person name="Gao T."/>
            <person name="Zhang H."/>
        </authorList>
    </citation>
    <scope>NUCLEOTIDE SEQUENCE</scope>
    <source>
        <strain evidence="12">3651</strain>
    </source>
</reference>
<dbReference type="PANTHER" id="PTHR31044:SF36">
    <property type="entry name" value="CARBOHYDRATE-BINDING X8 DOMAIN SUPERFAMILY PROTEIN"/>
    <property type="match status" value="1"/>
</dbReference>
<dbReference type="GO" id="GO:0005886">
    <property type="term" value="C:plasma membrane"/>
    <property type="evidence" value="ECO:0007669"/>
    <property type="project" value="UniProtKB-SubCell"/>
</dbReference>
<dbReference type="Gene3D" id="1.20.58.1040">
    <property type="match status" value="1"/>
</dbReference>
<evidence type="ECO:0000256" key="3">
    <source>
        <dbReference type="ARBA" id="ARBA00022622"/>
    </source>
</evidence>
<proteinExistence type="predicted"/>
<keyword evidence="8" id="KW-0449">Lipoprotein</keyword>
<evidence type="ECO:0000256" key="2">
    <source>
        <dbReference type="ARBA" id="ARBA00022475"/>
    </source>
</evidence>
<evidence type="ECO:0000256" key="7">
    <source>
        <dbReference type="ARBA" id="ARBA00023180"/>
    </source>
</evidence>
<feature type="transmembrane region" description="Helical" evidence="9">
    <location>
        <begin position="221"/>
        <end position="237"/>
    </location>
</feature>
<evidence type="ECO:0000256" key="5">
    <source>
        <dbReference type="ARBA" id="ARBA00023136"/>
    </source>
</evidence>
<organism evidence="12 13">
    <name type="scientific">Sesamum alatum</name>
    <dbReference type="NCBI Taxonomy" id="300844"/>
    <lineage>
        <taxon>Eukaryota</taxon>
        <taxon>Viridiplantae</taxon>
        <taxon>Streptophyta</taxon>
        <taxon>Embryophyta</taxon>
        <taxon>Tracheophyta</taxon>
        <taxon>Spermatophyta</taxon>
        <taxon>Magnoliopsida</taxon>
        <taxon>eudicotyledons</taxon>
        <taxon>Gunneridae</taxon>
        <taxon>Pentapetalae</taxon>
        <taxon>asterids</taxon>
        <taxon>lamiids</taxon>
        <taxon>Lamiales</taxon>
        <taxon>Pedaliaceae</taxon>
        <taxon>Sesamum</taxon>
    </lineage>
</organism>
<feature type="signal peptide" evidence="10">
    <location>
        <begin position="1"/>
        <end position="24"/>
    </location>
</feature>
<dbReference type="InterPro" id="IPR012946">
    <property type="entry name" value="X8"/>
</dbReference>
<evidence type="ECO:0000256" key="9">
    <source>
        <dbReference type="SAM" id="Phobius"/>
    </source>
</evidence>
<keyword evidence="6" id="KW-1015">Disulfide bond</keyword>
<evidence type="ECO:0000256" key="10">
    <source>
        <dbReference type="SAM" id="SignalP"/>
    </source>
</evidence>
<protein>
    <submittedName>
        <fullName evidence="12">Glucan endo-1,3-beta-glucosidase 12</fullName>
    </submittedName>
</protein>
<keyword evidence="7" id="KW-0325">Glycoprotein</keyword>
<dbReference type="SMART" id="SM00768">
    <property type="entry name" value="X8"/>
    <property type="match status" value="1"/>
</dbReference>
<dbReference type="FunFam" id="1.20.58.1040:FF:000001">
    <property type="entry name" value="Glucan endo-1,3-beta-glucosidase 4"/>
    <property type="match status" value="1"/>
</dbReference>
<feature type="chain" id="PRO_5041985061" evidence="10">
    <location>
        <begin position="25"/>
        <end position="243"/>
    </location>
</feature>
<feature type="domain" description="X8" evidence="11">
    <location>
        <begin position="53"/>
        <end position="138"/>
    </location>
</feature>
<keyword evidence="2" id="KW-1003">Cell membrane</keyword>
<dbReference type="PANTHER" id="PTHR31044">
    <property type="entry name" value="BETA-1,3 GLUCANASE"/>
    <property type="match status" value="1"/>
</dbReference>
<dbReference type="GO" id="GO:0009506">
    <property type="term" value="C:plasmodesma"/>
    <property type="evidence" value="ECO:0007669"/>
    <property type="project" value="UniProtKB-ARBA"/>
</dbReference>
<evidence type="ECO:0000256" key="6">
    <source>
        <dbReference type="ARBA" id="ARBA00023157"/>
    </source>
</evidence>
<keyword evidence="5 9" id="KW-0472">Membrane</keyword>
<keyword evidence="4 10" id="KW-0732">Signal</keyword>
<sequence length="243" mass="27210">MRKALWVFLNLMAFHYFLVFRTNAMVQEKAEAAIPVTTLSPPEGNTTFLGGTTWCVARPGASPVDLQIALDWACGLGKADCRAIQAGGPCFEPNTLLSHASYAFNSYYQQNGNSDIACYFGGTAALTQNNPSHGRCVFATSSESIKASAASSWEHSKAKSIWIRTHEQRILRLEYRSRSLTDMDFSMHFEDDDEVPWLNFGPKVKLTRLGQRYSVRGHVRTFYRVGMLLSIFIFLFGEGKMLP</sequence>
<dbReference type="Pfam" id="PF07983">
    <property type="entry name" value="X8"/>
    <property type="match status" value="1"/>
</dbReference>
<keyword evidence="3" id="KW-0336">GPI-anchor</keyword>
<evidence type="ECO:0000256" key="8">
    <source>
        <dbReference type="ARBA" id="ARBA00023288"/>
    </source>
</evidence>
<comment type="subcellular location">
    <subcellularLocation>
        <location evidence="1">Cell membrane</location>
        <topology evidence="1">Lipid-anchor</topology>
        <topology evidence="1">GPI-anchor</topology>
    </subcellularLocation>
</comment>
<reference evidence="12" key="1">
    <citation type="submission" date="2020-06" db="EMBL/GenBank/DDBJ databases">
        <authorList>
            <person name="Li T."/>
            <person name="Hu X."/>
            <person name="Zhang T."/>
            <person name="Song X."/>
            <person name="Zhang H."/>
            <person name="Dai N."/>
            <person name="Sheng W."/>
            <person name="Hou X."/>
            <person name="Wei L."/>
        </authorList>
    </citation>
    <scope>NUCLEOTIDE SEQUENCE</scope>
    <source>
        <strain evidence="12">3651</strain>
        <tissue evidence="12">Leaf</tissue>
    </source>
</reference>
<accession>A0AAE1Z0T9</accession>
<evidence type="ECO:0000256" key="1">
    <source>
        <dbReference type="ARBA" id="ARBA00004609"/>
    </source>
</evidence>
<comment type="caution">
    <text evidence="12">The sequence shown here is derived from an EMBL/GenBank/DDBJ whole genome shotgun (WGS) entry which is preliminary data.</text>
</comment>